<feature type="region of interest" description="Disordered" evidence="1">
    <location>
        <begin position="53"/>
        <end position="83"/>
    </location>
</feature>
<dbReference type="KEGG" id="acom:CEW83_09320"/>
<reference evidence="3 4" key="1">
    <citation type="submission" date="2017-06" db="EMBL/GenBank/DDBJ databases">
        <title>Azoarcus.</title>
        <authorList>
            <person name="Woo J.-H."/>
            <person name="Kim H.-S."/>
        </authorList>
    </citation>
    <scope>NUCLEOTIDE SEQUENCE [LARGE SCALE GENOMIC DNA]</scope>
    <source>
        <strain evidence="3 4">TSPY31</strain>
    </source>
</reference>
<dbReference type="AlphaFoldDB" id="A0A2U8GV83"/>
<dbReference type="InterPro" id="IPR004045">
    <property type="entry name" value="Glutathione_S-Trfase_N"/>
</dbReference>
<name>A0A2U8GV83_9RHOO</name>
<evidence type="ECO:0000259" key="2">
    <source>
        <dbReference type="PROSITE" id="PS50404"/>
    </source>
</evidence>
<dbReference type="Pfam" id="PF13417">
    <property type="entry name" value="GST_N_3"/>
    <property type="match status" value="1"/>
</dbReference>
<dbReference type="SUPFAM" id="SSF47616">
    <property type="entry name" value="GST C-terminal domain-like"/>
    <property type="match status" value="1"/>
</dbReference>
<dbReference type="Pfam" id="PF13410">
    <property type="entry name" value="GST_C_2"/>
    <property type="match status" value="1"/>
</dbReference>
<organism evidence="3 4">
    <name type="scientific">Parazoarcus communis</name>
    <dbReference type="NCBI Taxonomy" id="41977"/>
    <lineage>
        <taxon>Bacteria</taxon>
        <taxon>Pseudomonadati</taxon>
        <taxon>Pseudomonadota</taxon>
        <taxon>Betaproteobacteria</taxon>
        <taxon>Rhodocyclales</taxon>
        <taxon>Zoogloeaceae</taxon>
        <taxon>Parazoarcus</taxon>
    </lineage>
</organism>
<dbReference type="Gene3D" id="3.40.30.10">
    <property type="entry name" value="Glutaredoxin"/>
    <property type="match status" value="1"/>
</dbReference>
<dbReference type="Gene3D" id="1.20.1050.10">
    <property type="match status" value="1"/>
</dbReference>
<proteinExistence type="predicted"/>
<gene>
    <name evidence="3" type="ORF">CEW83_09320</name>
</gene>
<dbReference type="PANTHER" id="PTHR43968">
    <property type="match status" value="1"/>
</dbReference>
<dbReference type="PROSITE" id="PS50404">
    <property type="entry name" value="GST_NTER"/>
    <property type="match status" value="1"/>
</dbReference>
<sequence>MFRVRRPRLGRPRAGTWRAGPLPCLWLPAHRRRTGLRALRGWRELPALLRLDRRTQGRTARTPPPASAGRRTEARRRQGRTPQAVSDGALPLLYSFRRCPYAMRARLAIAASGVQVELREVVLRDKPPELIAASPKATVPVLVLPDGKVIEQSIDIMLWALRLHDPQAWLNPPSGRLDEMLALIARNDSNREGGFKYHLDRYKYPNRYPAADAAPHRSAGSAFLMELEHRLEATAWLFGNRPALADMAIAPFVRQFAATDPDWFAGQPWLRLQAWLNTITTSPCFNHVMGKYPQWRAGAQPTLFP</sequence>
<evidence type="ECO:0000313" key="3">
    <source>
        <dbReference type="EMBL" id="AWI77609.1"/>
    </source>
</evidence>
<dbReference type="PANTHER" id="PTHR43968:SF14">
    <property type="entry name" value="GLUTATHIONE S-TRANSFERASE"/>
    <property type="match status" value="1"/>
</dbReference>
<dbReference type="SUPFAM" id="SSF52833">
    <property type="entry name" value="Thioredoxin-like"/>
    <property type="match status" value="1"/>
</dbReference>
<dbReference type="Proteomes" id="UP000244930">
    <property type="component" value="Chromosome"/>
</dbReference>
<evidence type="ECO:0000256" key="1">
    <source>
        <dbReference type="SAM" id="MobiDB-lite"/>
    </source>
</evidence>
<keyword evidence="3" id="KW-0808">Transferase</keyword>
<dbReference type="CDD" id="cd03196">
    <property type="entry name" value="GST_C_5"/>
    <property type="match status" value="1"/>
</dbReference>
<dbReference type="CDD" id="cd03060">
    <property type="entry name" value="GST_N_Omega_like"/>
    <property type="match status" value="1"/>
</dbReference>
<protein>
    <submittedName>
        <fullName evidence="3">Glutathione S-transferase</fullName>
    </submittedName>
</protein>
<accession>A0A2U8GV83</accession>
<dbReference type="InterPro" id="IPR036249">
    <property type="entry name" value="Thioredoxin-like_sf"/>
</dbReference>
<dbReference type="InterPro" id="IPR036282">
    <property type="entry name" value="Glutathione-S-Trfase_C_sf"/>
</dbReference>
<dbReference type="EMBL" id="CP022187">
    <property type="protein sequence ID" value="AWI77609.1"/>
    <property type="molecule type" value="Genomic_DNA"/>
</dbReference>
<evidence type="ECO:0000313" key="4">
    <source>
        <dbReference type="Proteomes" id="UP000244930"/>
    </source>
</evidence>
<keyword evidence="4" id="KW-1185">Reference proteome</keyword>
<feature type="domain" description="GST N-terminal" evidence="2">
    <location>
        <begin position="89"/>
        <end position="168"/>
    </location>
</feature>
<dbReference type="GO" id="GO:0016740">
    <property type="term" value="F:transferase activity"/>
    <property type="evidence" value="ECO:0007669"/>
    <property type="project" value="UniProtKB-KW"/>
</dbReference>
<dbReference type="GO" id="GO:0005737">
    <property type="term" value="C:cytoplasm"/>
    <property type="evidence" value="ECO:0007669"/>
    <property type="project" value="TreeGrafter"/>
</dbReference>
<dbReference type="InterPro" id="IPR050983">
    <property type="entry name" value="GST_Omega/HSP26"/>
</dbReference>